<reference evidence="2 3" key="1">
    <citation type="journal article" date="2016" name="Nat. Commun.">
        <title>Thousands of microbial genomes shed light on interconnected biogeochemical processes in an aquifer system.</title>
        <authorList>
            <person name="Anantharaman K."/>
            <person name="Brown C.T."/>
            <person name="Hug L.A."/>
            <person name="Sharon I."/>
            <person name="Castelle C.J."/>
            <person name="Probst A.J."/>
            <person name="Thomas B.C."/>
            <person name="Singh A."/>
            <person name="Wilkins M.J."/>
            <person name="Karaoz U."/>
            <person name="Brodie E.L."/>
            <person name="Williams K.H."/>
            <person name="Hubbard S.S."/>
            <person name="Banfield J.F."/>
        </authorList>
    </citation>
    <scope>NUCLEOTIDE SEQUENCE [LARGE SCALE GENOMIC DNA]</scope>
</reference>
<organism evidence="2 3">
    <name type="scientific">Candidatus Zambryskibacteria bacterium RIFCSPLOWO2_01_FULL_35_19</name>
    <dbReference type="NCBI Taxonomy" id="1802757"/>
    <lineage>
        <taxon>Bacteria</taxon>
        <taxon>Candidatus Zambryskiibacteriota</taxon>
    </lineage>
</organism>
<protein>
    <recommendedName>
        <fullName evidence="4">ABC transporter substrate-binding protein</fullName>
    </recommendedName>
</protein>
<dbReference type="Gene3D" id="3.40.190.10">
    <property type="entry name" value="Periplasmic binding protein-like II"/>
    <property type="match status" value="1"/>
</dbReference>
<dbReference type="SUPFAM" id="SSF53850">
    <property type="entry name" value="Periplasmic binding protein-like II"/>
    <property type="match status" value="1"/>
</dbReference>
<dbReference type="PANTHER" id="PTHR43649">
    <property type="entry name" value="ARABINOSE-BINDING PROTEIN-RELATED"/>
    <property type="match status" value="1"/>
</dbReference>
<proteinExistence type="predicted"/>
<feature type="transmembrane region" description="Helical" evidence="1">
    <location>
        <begin position="6"/>
        <end position="26"/>
    </location>
</feature>
<dbReference type="Proteomes" id="UP000178404">
    <property type="component" value="Unassembled WGS sequence"/>
</dbReference>
<dbReference type="InterPro" id="IPR050490">
    <property type="entry name" value="Bact_solute-bd_prot1"/>
</dbReference>
<keyword evidence="1" id="KW-0812">Transmembrane</keyword>
<dbReference type="InterPro" id="IPR006059">
    <property type="entry name" value="SBP"/>
</dbReference>
<evidence type="ECO:0008006" key="4">
    <source>
        <dbReference type="Google" id="ProtNLM"/>
    </source>
</evidence>
<evidence type="ECO:0000256" key="1">
    <source>
        <dbReference type="SAM" id="Phobius"/>
    </source>
</evidence>
<evidence type="ECO:0000313" key="2">
    <source>
        <dbReference type="EMBL" id="OHB01477.1"/>
    </source>
</evidence>
<gene>
    <name evidence="2" type="ORF">A3A90_01375</name>
</gene>
<keyword evidence="1" id="KW-1133">Transmembrane helix</keyword>
<sequence length="428" mass="47454">MTKFQLVLTGIFGVFLIVGVIIFSSYRGSLGNAISIEIWGTMPQTTFNEAIKATSLHQSKEFTLQYVQKTEEEFDASFIEALASGNGPDIFMLGSEKILKHRNKIFAIPYEAFTTRQFKDSFIEGAEIYMAPEGFLALPITVNPLVMYWNRSIFTEVKITEPPKYWDEFYNLANQISKKDGALNISRSLVAFGEFGNISHAKEIVINLAMQAGTPVTIWGSNNKALSVFADSFNKSTIPAEAAVNFYTEFSNPAKSSYSWNRSLNNSTNYFLGGDLALYFGFANEISNLQIKNPNLNFDVASVPISREGGVNVSYANFNSFAITKASKKISAAFSVISILTGKEGAMAFSKALRLPPARRDLLGQKQINSYESVFYDSAIRAKAWLDPSKGESDIVFRNMIESITSGRARTGEAVNRAHRELSTLLLK</sequence>
<keyword evidence="1" id="KW-0472">Membrane</keyword>
<name>A0A1G2TW09_9BACT</name>
<dbReference type="EMBL" id="MHWA01000014">
    <property type="protein sequence ID" value="OHB01477.1"/>
    <property type="molecule type" value="Genomic_DNA"/>
</dbReference>
<dbReference type="PANTHER" id="PTHR43649:SF12">
    <property type="entry name" value="DIACETYLCHITOBIOSE BINDING PROTEIN DASA"/>
    <property type="match status" value="1"/>
</dbReference>
<dbReference type="Pfam" id="PF13416">
    <property type="entry name" value="SBP_bac_8"/>
    <property type="match status" value="1"/>
</dbReference>
<comment type="caution">
    <text evidence="2">The sequence shown here is derived from an EMBL/GenBank/DDBJ whole genome shotgun (WGS) entry which is preliminary data.</text>
</comment>
<evidence type="ECO:0000313" key="3">
    <source>
        <dbReference type="Proteomes" id="UP000178404"/>
    </source>
</evidence>
<accession>A0A1G2TW09</accession>
<dbReference type="AlphaFoldDB" id="A0A1G2TW09"/>